<evidence type="ECO:0000256" key="1">
    <source>
        <dbReference type="ARBA" id="ARBA00022737"/>
    </source>
</evidence>
<keyword evidence="3" id="KW-1185">Reference proteome</keyword>
<dbReference type="GeneID" id="106819763"/>
<gene>
    <name evidence="4" type="primary">LOC106819763</name>
</gene>
<feature type="non-terminal residue" evidence="4">
    <location>
        <position position="1"/>
    </location>
</feature>
<dbReference type="RefSeq" id="XP_014679840.1">
    <property type="nucleotide sequence ID" value="XM_014824354.1"/>
</dbReference>
<accession>A0ABM1F5W9</accession>
<proteinExistence type="predicted"/>
<name>A0ABM1F5W9_PRICU</name>
<reference evidence="4" key="1">
    <citation type="submission" date="2025-08" db="UniProtKB">
        <authorList>
            <consortium name="RefSeq"/>
        </authorList>
    </citation>
    <scope>IDENTIFICATION</scope>
</reference>
<evidence type="ECO:0000313" key="4">
    <source>
        <dbReference type="RefSeq" id="XP_014679840.1"/>
    </source>
</evidence>
<dbReference type="PROSITE" id="PS50825">
    <property type="entry name" value="HYR"/>
    <property type="match status" value="1"/>
</dbReference>
<evidence type="ECO:0000259" key="2">
    <source>
        <dbReference type="PROSITE" id="PS50825"/>
    </source>
</evidence>
<organism evidence="3 4">
    <name type="scientific">Priapulus caudatus</name>
    <name type="common">Priapulid worm</name>
    <dbReference type="NCBI Taxonomy" id="37621"/>
    <lineage>
        <taxon>Eukaryota</taxon>
        <taxon>Metazoa</taxon>
        <taxon>Ecdysozoa</taxon>
        <taxon>Scalidophora</taxon>
        <taxon>Priapulida</taxon>
        <taxon>Priapulimorpha</taxon>
        <taxon>Priapulimorphida</taxon>
        <taxon>Priapulidae</taxon>
        <taxon>Priapulus</taxon>
    </lineage>
</organism>
<protein>
    <submittedName>
        <fullName evidence="4">Uncharacterized protein LOC106819763</fullName>
    </submittedName>
</protein>
<keyword evidence="1" id="KW-0677">Repeat</keyword>
<feature type="domain" description="HYR" evidence="2">
    <location>
        <begin position="107"/>
        <end position="194"/>
    </location>
</feature>
<feature type="non-terminal residue" evidence="4">
    <location>
        <position position="232"/>
    </location>
</feature>
<sequence length="232" mass="25482">VHTEFGLQTSKRTDYDADVATQDLELCANVAFAAARQYIWGYQELLDITGIDGCPDLHIVMASEDDMAKTAEYFDCPDGSSQNDDACEYPRTAGAEAVWNGTLPICKDTQAPEWENCPDGDGEEWIVPVDNSGPQPINITWPTAVDNSGLVYYTSDPADLSSPYLFTKDTVVTFTASDQDGNVAVCLVNVRLVDVAPPILSCPAELYFDHRPEETMYVLSHLPHIDVTDNYG</sequence>
<evidence type="ECO:0000313" key="3">
    <source>
        <dbReference type="Proteomes" id="UP000695022"/>
    </source>
</evidence>
<dbReference type="InterPro" id="IPR003410">
    <property type="entry name" value="HYR_dom"/>
</dbReference>
<dbReference type="Proteomes" id="UP000695022">
    <property type="component" value="Unplaced"/>
</dbReference>